<dbReference type="EMBL" id="KN840026">
    <property type="protein sequence ID" value="KIJ57982.1"/>
    <property type="molecule type" value="Genomic_DNA"/>
</dbReference>
<evidence type="ECO:0000313" key="2">
    <source>
        <dbReference type="EMBL" id="KIJ57982.1"/>
    </source>
</evidence>
<keyword evidence="3" id="KW-1185">Reference proteome</keyword>
<gene>
    <name evidence="2" type="ORF">HYDPIDRAFT_190919</name>
</gene>
<dbReference type="OrthoDB" id="2633808at2759"/>
<protein>
    <submittedName>
        <fullName evidence="2">Uncharacterized protein</fullName>
    </submittedName>
</protein>
<organism evidence="2 3">
    <name type="scientific">Hydnomerulius pinastri MD-312</name>
    <dbReference type="NCBI Taxonomy" id="994086"/>
    <lineage>
        <taxon>Eukaryota</taxon>
        <taxon>Fungi</taxon>
        <taxon>Dikarya</taxon>
        <taxon>Basidiomycota</taxon>
        <taxon>Agaricomycotina</taxon>
        <taxon>Agaricomycetes</taxon>
        <taxon>Agaricomycetidae</taxon>
        <taxon>Boletales</taxon>
        <taxon>Boletales incertae sedis</taxon>
        <taxon>Leucogyrophana</taxon>
    </lineage>
</organism>
<feature type="region of interest" description="Disordered" evidence="1">
    <location>
        <begin position="76"/>
        <end position="98"/>
    </location>
</feature>
<sequence>MGRRRLYNTKEELRDAARRSREKYYLKNRDQINQRLKHQYIPLRVNMVNYSLHAQESIATTLATTETSQAVLKTRNPSPHKCAQTSESRSNIAKRSTTKSAENMLRDFLGSSFASFFETLYQNLTDSLTPKDPARNLSTLLETAGHIQTYSRSQEADVLQKQGVGAALRSAQLTTRKVSTVIGGLEDMYVHVVMDIVELKQKHAACSLFYQTSSLAF</sequence>
<evidence type="ECO:0000313" key="3">
    <source>
        <dbReference type="Proteomes" id="UP000053820"/>
    </source>
</evidence>
<dbReference type="Proteomes" id="UP000053820">
    <property type="component" value="Unassembled WGS sequence"/>
</dbReference>
<reference evidence="2 3" key="1">
    <citation type="submission" date="2014-04" db="EMBL/GenBank/DDBJ databases">
        <title>Evolutionary Origins and Diversification of the Mycorrhizal Mutualists.</title>
        <authorList>
            <consortium name="DOE Joint Genome Institute"/>
            <consortium name="Mycorrhizal Genomics Consortium"/>
            <person name="Kohler A."/>
            <person name="Kuo A."/>
            <person name="Nagy L.G."/>
            <person name="Floudas D."/>
            <person name="Copeland A."/>
            <person name="Barry K.W."/>
            <person name="Cichocki N."/>
            <person name="Veneault-Fourrey C."/>
            <person name="LaButti K."/>
            <person name="Lindquist E.A."/>
            <person name="Lipzen A."/>
            <person name="Lundell T."/>
            <person name="Morin E."/>
            <person name="Murat C."/>
            <person name="Riley R."/>
            <person name="Ohm R."/>
            <person name="Sun H."/>
            <person name="Tunlid A."/>
            <person name="Henrissat B."/>
            <person name="Grigoriev I.V."/>
            <person name="Hibbett D.S."/>
            <person name="Martin F."/>
        </authorList>
    </citation>
    <scope>NUCLEOTIDE SEQUENCE [LARGE SCALE GENOMIC DNA]</scope>
    <source>
        <strain evidence="2 3">MD-312</strain>
    </source>
</reference>
<dbReference type="AlphaFoldDB" id="A0A0C9W6T9"/>
<name>A0A0C9W6T9_9AGAM</name>
<dbReference type="HOGENOM" id="CLU_1230088_0_0_1"/>
<accession>A0A0C9W6T9</accession>
<proteinExistence type="predicted"/>
<evidence type="ECO:0000256" key="1">
    <source>
        <dbReference type="SAM" id="MobiDB-lite"/>
    </source>
</evidence>